<evidence type="ECO:0000313" key="2">
    <source>
        <dbReference type="EMBL" id="NJP02172.1"/>
    </source>
</evidence>
<dbReference type="CDD" id="cd01948">
    <property type="entry name" value="EAL"/>
    <property type="match status" value="1"/>
</dbReference>
<dbReference type="Gene3D" id="3.30.70.270">
    <property type="match status" value="1"/>
</dbReference>
<protein>
    <submittedName>
        <fullName evidence="2">Sensor domain-containing phosphodiesterase</fullName>
    </submittedName>
</protein>
<comment type="caution">
    <text evidence="2">The sequence shown here is derived from an EMBL/GenBank/DDBJ whole genome shotgun (WGS) entry which is preliminary data.</text>
</comment>
<organism evidence="2 3">
    <name type="scientific">Pseudomonas quercus</name>
    <dbReference type="NCBI Taxonomy" id="2722792"/>
    <lineage>
        <taxon>Bacteria</taxon>
        <taxon>Pseudomonadati</taxon>
        <taxon>Pseudomonadota</taxon>
        <taxon>Gammaproteobacteria</taxon>
        <taxon>Pseudomonadales</taxon>
        <taxon>Pseudomonadaceae</taxon>
        <taxon>Pseudomonas</taxon>
    </lineage>
</organism>
<dbReference type="InterPro" id="IPR003018">
    <property type="entry name" value="GAF"/>
</dbReference>
<dbReference type="Pfam" id="PF01590">
    <property type="entry name" value="GAF"/>
    <property type="match status" value="1"/>
</dbReference>
<evidence type="ECO:0000259" key="1">
    <source>
        <dbReference type="PROSITE" id="PS50883"/>
    </source>
</evidence>
<dbReference type="PANTHER" id="PTHR33121">
    <property type="entry name" value="CYCLIC DI-GMP PHOSPHODIESTERASE PDEF"/>
    <property type="match status" value="1"/>
</dbReference>
<dbReference type="InterPro" id="IPR029787">
    <property type="entry name" value="Nucleotide_cyclase"/>
</dbReference>
<dbReference type="InterPro" id="IPR029016">
    <property type="entry name" value="GAF-like_dom_sf"/>
</dbReference>
<feature type="domain" description="EAL" evidence="1">
    <location>
        <begin position="335"/>
        <end position="589"/>
    </location>
</feature>
<dbReference type="SUPFAM" id="SSF141868">
    <property type="entry name" value="EAL domain-like"/>
    <property type="match status" value="1"/>
</dbReference>
<dbReference type="InterPro" id="IPR001633">
    <property type="entry name" value="EAL_dom"/>
</dbReference>
<dbReference type="Pfam" id="PF00990">
    <property type="entry name" value="GGDEF"/>
    <property type="match status" value="1"/>
</dbReference>
<dbReference type="SUPFAM" id="SSF55073">
    <property type="entry name" value="Nucleotide cyclase"/>
    <property type="match status" value="1"/>
</dbReference>
<dbReference type="SMART" id="SM00065">
    <property type="entry name" value="GAF"/>
    <property type="match status" value="1"/>
</dbReference>
<accession>A0ABX0YFU9</accession>
<sequence length="592" mass="66016">MIQPMPMPTNEAARLQRVADLCLLEGTTDPVFEHIVELVQDYFDAPIALISILEEQRQWFKARRGLGVAGTARDISFCTHTILSKELFVVPNALADERFKGNPLVTGNPDIRFYAGVPLTTQDGLGLGSLCVIDTVPRPPLTPREEDALRNFGALVMHRIDSLRDLAFRDQQTGLLNRLRLEEDIGSRRGQQPHSLVAVDMVSPQMLNDIVKALGYQFSQELMVSMHAELALLLPDVTAIYRISQTRFGFFLVGHRNDANDDVFSRITQRFKRPLMCSGIPIQTQIGIGAIELTQGQASLPDWLRMVVSASDDARTKGTGWAWYEPGLARAQQRAFMLLSALAQALQGAEQLRLAYQPRFDAQTGALLSVEALLRWEHPFLGAVSPAEFIPLAERTSMIRPLSLWVIRQAVVQAAHWHHQGRSLKMSVNVSAEDLDGAAFTDSLLGLLTDAGLPPRLLELEFTESALCQSPELVREQLERLREVGIDVAIDDFGTGYSNWTYLRQLPATAVKLDRSLICNISNDERNRRLVETLIDLGLRLGYRIVAEGIECAETLEVLRKAGCHEVQGFLLARPMELEALEVWREGVIGID</sequence>
<evidence type="ECO:0000313" key="3">
    <source>
        <dbReference type="Proteomes" id="UP000746535"/>
    </source>
</evidence>
<dbReference type="Gene3D" id="3.30.450.40">
    <property type="match status" value="1"/>
</dbReference>
<dbReference type="Proteomes" id="UP000746535">
    <property type="component" value="Unassembled WGS sequence"/>
</dbReference>
<dbReference type="Gene3D" id="3.20.20.450">
    <property type="entry name" value="EAL domain"/>
    <property type="match status" value="1"/>
</dbReference>
<dbReference type="PANTHER" id="PTHR33121:SF19">
    <property type="entry name" value="CYCLIC DI-GMP PHOSPHODIESTERASE PA2567"/>
    <property type="match status" value="1"/>
</dbReference>
<dbReference type="SMART" id="SM00052">
    <property type="entry name" value="EAL"/>
    <property type="match status" value="1"/>
</dbReference>
<name>A0ABX0YFU9_9PSED</name>
<dbReference type="InterPro" id="IPR050706">
    <property type="entry name" value="Cyclic-di-GMP_PDE-like"/>
</dbReference>
<gene>
    <name evidence="2" type="ORF">HBH25_15085</name>
</gene>
<dbReference type="PROSITE" id="PS50883">
    <property type="entry name" value="EAL"/>
    <property type="match status" value="1"/>
</dbReference>
<dbReference type="Pfam" id="PF00563">
    <property type="entry name" value="EAL"/>
    <property type="match status" value="1"/>
</dbReference>
<reference evidence="2 3" key="1">
    <citation type="submission" date="2020-03" db="EMBL/GenBank/DDBJ databases">
        <authorList>
            <person name="Wang L."/>
            <person name="He N."/>
            <person name="Li Y."/>
            <person name="Fang Y."/>
            <person name="Zhang F."/>
        </authorList>
    </citation>
    <scope>NUCLEOTIDE SEQUENCE [LARGE SCALE GENOMIC DNA]</scope>
    <source>
        <strain evidence="3">hsmgli-8</strain>
    </source>
</reference>
<dbReference type="InterPro" id="IPR043128">
    <property type="entry name" value="Rev_trsase/Diguanyl_cyclase"/>
</dbReference>
<dbReference type="EMBL" id="JAAVJI010000009">
    <property type="protein sequence ID" value="NJP02172.1"/>
    <property type="molecule type" value="Genomic_DNA"/>
</dbReference>
<dbReference type="InterPro" id="IPR000160">
    <property type="entry name" value="GGDEF_dom"/>
</dbReference>
<dbReference type="SUPFAM" id="SSF55781">
    <property type="entry name" value="GAF domain-like"/>
    <property type="match status" value="1"/>
</dbReference>
<dbReference type="InterPro" id="IPR035919">
    <property type="entry name" value="EAL_sf"/>
</dbReference>
<dbReference type="SMART" id="SM00267">
    <property type="entry name" value="GGDEF"/>
    <property type="match status" value="1"/>
</dbReference>
<proteinExistence type="predicted"/>
<keyword evidence="3" id="KW-1185">Reference proteome</keyword>